<dbReference type="SUPFAM" id="SSF50621">
    <property type="entry name" value="Alanine racemase C-terminal domain-like"/>
    <property type="match status" value="1"/>
</dbReference>
<dbReference type="PANTHER" id="PTHR30511:SF0">
    <property type="entry name" value="ALANINE RACEMASE, CATABOLIC-RELATED"/>
    <property type="match status" value="1"/>
</dbReference>
<dbReference type="InterPro" id="IPR029066">
    <property type="entry name" value="PLP-binding_barrel"/>
</dbReference>
<evidence type="ECO:0000313" key="8">
    <source>
        <dbReference type="EMBL" id="TQL48897.1"/>
    </source>
</evidence>
<feature type="binding site" evidence="4 6">
    <location>
        <position position="308"/>
    </location>
    <ligand>
        <name>substrate</name>
    </ligand>
</feature>
<dbReference type="PRINTS" id="PR00992">
    <property type="entry name" value="ALARACEMASE"/>
</dbReference>
<proteinExistence type="inferred from homology"/>
<comment type="similarity">
    <text evidence="4">Belongs to the alanine racemase family.</text>
</comment>
<comment type="cofactor">
    <cofactor evidence="1 4 5">
        <name>pyridoxal 5'-phosphate</name>
        <dbReference type="ChEBI" id="CHEBI:597326"/>
    </cofactor>
</comment>
<feature type="modified residue" description="N6-(pyridoxal phosphate)lysine" evidence="4 5">
    <location>
        <position position="36"/>
    </location>
</feature>
<organism evidence="8 9">
    <name type="scientific">Homoserinimonas aerilata</name>
    <dbReference type="NCBI Taxonomy" id="1162970"/>
    <lineage>
        <taxon>Bacteria</taxon>
        <taxon>Bacillati</taxon>
        <taxon>Actinomycetota</taxon>
        <taxon>Actinomycetes</taxon>
        <taxon>Micrococcales</taxon>
        <taxon>Microbacteriaceae</taxon>
        <taxon>Homoserinimonas</taxon>
    </lineage>
</organism>
<keyword evidence="3 4" id="KW-0413">Isomerase</keyword>
<dbReference type="Pfam" id="PF01168">
    <property type="entry name" value="Ala_racemase_N"/>
    <property type="match status" value="1"/>
</dbReference>
<dbReference type="EMBL" id="VFOM01000001">
    <property type="protein sequence ID" value="TQL48897.1"/>
    <property type="molecule type" value="Genomic_DNA"/>
</dbReference>
<name>A0A542YLC4_9MICO</name>
<feature type="active site" description="Proton acceptor; specific for D-alanine" evidence="4">
    <location>
        <position position="36"/>
    </location>
</feature>
<sequence>MTGLMREASIDLSAISRNVETLRAAAGTAHTMAVVKARGYGHGAVDVARAALAGGADWLGVADIREGLRLRAAGITAPILAWLHDPAEDFEGALAAGLEIGVSYLAQLERVAAASGTANVHIKVDTGLGRNGVEKRQWRSVFEAAARLEQRGAIRVRGLFSHLANAGRHEDLRQVAEFEQALQLAADAGLTIELRHLAATAGALAVPEARFDMVRLGIGIYGLSPLEGRTSAELGLVPAMQLSAAIASVKRVPAGSGVSYGLTHRTDRECTLALVPLGYADGVPRAASNRAPVSINGSTYRVAGTVAMDQFVVDLGDDTVSVGDRAVLFGDPADGVPSADDWAEASGTINYEIVTRLGGRIERTWG</sequence>
<dbReference type="OrthoDB" id="9813814at2"/>
<dbReference type="InterPro" id="IPR011079">
    <property type="entry name" value="Ala_racemase_C"/>
</dbReference>
<dbReference type="GO" id="GO:0030632">
    <property type="term" value="P:D-alanine biosynthetic process"/>
    <property type="evidence" value="ECO:0007669"/>
    <property type="project" value="UniProtKB-UniRule"/>
</dbReference>
<evidence type="ECO:0000256" key="2">
    <source>
        <dbReference type="ARBA" id="ARBA00022898"/>
    </source>
</evidence>
<gene>
    <name evidence="8" type="ORF">FB562_2004</name>
</gene>
<comment type="pathway">
    <text evidence="4">Amino-acid biosynthesis; D-alanine biosynthesis; D-alanine from L-alanine: step 1/1.</text>
</comment>
<comment type="caution">
    <text evidence="8">The sequence shown here is derived from an EMBL/GenBank/DDBJ whole genome shotgun (WGS) entry which is preliminary data.</text>
</comment>
<keyword evidence="9" id="KW-1185">Reference proteome</keyword>
<protein>
    <recommendedName>
        <fullName evidence="4">Alanine racemase</fullName>
        <ecNumber evidence="4">5.1.1.1</ecNumber>
    </recommendedName>
</protein>
<feature type="active site" description="Proton acceptor; specific for L-alanine" evidence="4">
    <location>
        <position position="260"/>
    </location>
</feature>
<dbReference type="GO" id="GO:0008784">
    <property type="term" value="F:alanine racemase activity"/>
    <property type="evidence" value="ECO:0007669"/>
    <property type="project" value="UniProtKB-UniRule"/>
</dbReference>
<evidence type="ECO:0000256" key="3">
    <source>
        <dbReference type="ARBA" id="ARBA00023235"/>
    </source>
</evidence>
<feature type="binding site" evidence="4 6">
    <location>
        <position position="130"/>
    </location>
    <ligand>
        <name>substrate</name>
    </ligand>
</feature>
<dbReference type="InterPro" id="IPR001608">
    <property type="entry name" value="Ala_racemase_N"/>
</dbReference>
<feature type="domain" description="Alanine racemase C-terminal" evidence="7">
    <location>
        <begin position="239"/>
        <end position="366"/>
    </location>
</feature>
<evidence type="ECO:0000256" key="4">
    <source>
        <dbReference type="HAMAP-Rule" id="MF_01201"/>
    </source>
</evidence>
<dbReference type="Gene3D" id="3.20.20.10">
    <property type="entry name" value="Alanine racemase"/>
    <property type="match status" value="1"/>
</dbReference>
<dbReference type="SUPFAM" id="SSF51419">
    <property type="entry name" value="PLP-binding barrel"/>
    <property type="match status" value="1"/>
</dbReference>
<dbReference type="Gene3D" id="2.40.37.10">
    <property type="entry name" value="Lyase, Ornithine Decarboxylase, Chain A, domain 1"/>
    <property type="match status" value="1"/>
</dbReference>
<dbReference type="SMART" id="SM01005">
    <property type="entry name" value="Ala_racemase_C"/>
    <property type="match status" value="1"/>
</dbReference>
<evidence type="ECO:0000256" key="6">
    <source>
        <dbReference type="PIRSR" id="PIRSR600821-52"/>
    </source>
</evidence>
<dbReference type="Proteomes" id="UP000317998">
    <property type="component" value="Unassembled WGS sequence"/>
</dbReference>
<evidence type="ECO:0000259" key="7">
    <source>
        <dbReference type="SMART" id="SM01005"/>
    </source>
</evidence>
<dbReference type="InterPro" id="IPR009006">
    <property type="entry name" value="Ala_racemase/Decarboxylase_C"/>
</dbReference>
<dbReference type="GO" id="GO:0005829">
    <property type="term" value="C:cytosol"/>
    <property type="evidence" value="ECO:0007669"/>
    <property type="project" value="TreeGrafter"/>
</dbReference>
<accession>A0A542YLC4</accession>
<dbReference type="RefSeq" id="WP_141880958.1">
    <property type="nucleotide sequence ID" value="NZ_VFOM01000001.1"/>
</dbReference>
<reference evidence="8 9" key="1">
    <citation type="submission" date="2019-06" db="EMBL/GenBank/DDBJ databases">
        <title>Sequencing the genomes of 1000 actinobacteria strains.</title>
        <authorList>
            <person name="Klenk H.-P."/>
        </authorList>
    </citation>
    <scope>NUCLEOTIDE SEQUENCE [LARGE SCALE GENOMIC DNA]</scope>
    <source>
        <strain evidence="8 9">DSM 26477</strain>
    </source>
</reference>
<dbReference type="EC" id="5.1.1.1" evidence="4"/>
<comment type="function">
    <text evidence="4">Catalyzes the interconversion of L-alanine and D-alanine. May also act on other amino acids.</text>
</comment>
<dbReference type="PANTHER" id="PTHR30511">
    <property type="entry name" value="ALANINE RACEMASE"/>
    <property type="match status" value="1"/>
</dbReference>
<dbReference type="CDD" id="cd00430">
    <property type="entry name" value="PLPDE_III_AR"/>
    <property type="match status" value="1"/>
</dbReference>
<dbReference type="GO" id="GO:0030170">
    <property type="term" value="F:pyridoxal phosphate binding"/>
    <property type="evidence" value="ECO:0007669"/>
    <property type="project" value="UniProtKB-UniRule"/>
</dbReference>
<dbReference type="Pfam" id="PF00842">
    <property type="entry name" value="Ala_racemase_C"/>
    <property type="match status" value="1"/>
</dbReference>
<dbReference type="UniPathway" id="UPA00042">
    <property type="reaction ID" value="UER00497"/>
</dbReference>
<dbReference type="AlphaFoldDB" id="A0A542YLC4"/>
<evidence type="ECO:0000256" key="5">
    <source>
        <dbReference type="PIRSR" id="PIRSR600821-50"/>
    </source>
</evidence>
<dbReference type="HAMAP" id="MF_01201">
    <property type="entry name" value="Ala_racemase"/>
    <property type="match status" value="1"/>
</dbReference>
<dbReference type="FunFam" id="3.20.20.10:FF:000002">
    <property type="entry name" value="Alanine racemase"/>
    <property type="match status" value="1"/>
</dbReference>
<dbReference type="InterPro" id="IPR000821">
    <property type="entry name" value="Ala_racemase"/>
</dbReference>
<dbReference type="NCBIfam" id="TIGR00492">
    <property type="entry name" value="alr"/>
    <property type="match status" value="1"/>
</dbReference>
<evidence type="ECO:0000313" key="9">
    <source>
        <dbReference type="Proteomes" id="UP000317998"/>
    </source>
</evidence>
<dbReference type="GO" id="GO:0009252">
    <property type="term" value="P:peptidoglycan biosynthetic process"/>
    <property type="evidence" value="ECO:0007669"/>
    <property type="project" value="TreeGrafter"/>
</dbReference>
<evidence type="ECO:0000256" key="1">
    <source>
        <dbReference type="ARBA" id="ARBA00001933"/>
    </source>
</evidence>
<comment type="catalytic activity">
    <reaction evidence="4">
        <text>L-alanine = D-alanine</text>
        <dbReference type="Rhea" id="RHEA:20249"/>
        <dbReference type="ChEBI" id="CHEBI:57416"/>
        <dbReference type="ChEBI" id="CHEBI:57972"/>
        <dbReference type="EC" id="5.1.1.1"/>
    </reaction>
</comment>
<keyword evidence="2 4" id="KW-0663">Pyridoxal phosphate</keyword>